<dbReference type="OrthoDB" id="9801717at2"/>
<proteinExistence type="predicted"/>
<dbReference type="AlphaFoldDB" id="A0A5C7FDI2"/>
<keyword evidence="2" id="KW-1185">Reference proteome</keyword>
<dbReference type="EMBL" id="VOXD01000035">
    <property type="protein sequence ID" value="TXF87548.1"/>
    <property type="molecule type" value="Genomic_DNA"/>
</dbReference>
<dbReference type="SUPFAM" id="SSF56349">
    <property type="entry name" value="DNA breaking-rejoining enzymes"/>
    <property type="match status" value="1"/>
</dbReference>
<name>A0A5C7FDI2_9BACT</name>
<protein>
    <submittedName>
        <fullName evidence="1">Uncharacterized protein</fullName>
    </submittedName>
</protein>
<dbReference type="GO" id="GO:0003677">
    <property type="term" value="F:DNA binding"/>
    <property type="evidence" value="ECO:0007669"/>
    <property type="project" value="InterPro"/>
</dbReference>
<evidence type="ECO:0000313" key="2">
    <source>
        <dbReference type="Proteomes" id="UP000321907"/>
    </source>
</evidence>
<accession>A0A5C7FDI2</accession>
<gene>
    <name evidence="1" type="ORF">FUA23_18330</name>
</gene>
<sequence>MFLIQQALGHSSIATTQHYIQKCFEVDLLI</sequence>
<dbReference type="InterPro" id="IPR011010">
    <property type="entry name" value="DNA_brk_join_enz"/>
</dbReference>
<reference evidence="1 2" key="1">
    <citation type="submission" date="2019-08" db="EMBL/GenBank/DDBJ databases">
        <title>Lewinella sp. strain SSH13 Genome sequencing and assembly.</title>
        <authorList>
            <person name="Kim I."/>
        </authorList>
    </citation>
    <scope>NUCLEOTIDE SEQUENCE [LARGE SCALE GENOMIC DNA]</scope>
    <source>
        <strain evidence="1 2">SSH13</strain>
    </source>
</reference>
<evidence type="ECO:0000313" key="1">
    <source>
        <dbReference type="EMBL" id="TXF87548.1"/>
    </source>
</evidence>
<dbReference type="Proteomes" id="UP000321907">
    <property type="component" value="Unassembled WGS sequence"/>
</dbReference>
<organism evidence="1 2">
    <name type="scientific">Neolewinella aurantiaca</name>
    <dbReference type="NCBI Taxonomy" id="2602767"/>
    <lineage>
        <taxon>Bacteria</taxon>
        <taxon>Pseudomonadati</taxon>
        <taxon>Bacteroidota</taxon>
        <taxon>Saprospiria</taxon>
        <taxon>Saprospirales</taxon>
        <taxon>Lewinellaceae</taxon>
        <taxon>Neolewinella</taxon>
    </lineage>
</organism>
<comment type="caution">
    <text evidence="1">The sequence shown here is derived from an EMBL/GenBank/DDBJ whole genome shotgun (WGS) entry which is preliminary data.</text>
</comment>